<gene>
    <name evidence="1" type="primary">tssD</name>
    <name evidence="1" type="ORF">OQZ29_08875</name>
</gene>
<keyword evidence="2" id="KW-1185">Reference proteome</keyword>
<proteinExistence type="predicted"/>
<sequence>MASGKNMTTVLNSVSTSISRYYEDFPTTPALANTKDTVATKTPLALTNYKSGVFYLNLDAKNLPDEILKLMAAKKSNFDGTITISDSYGKLPTRTIKFFKASLYSFSDQYSSTYYGDSIGNVAISLSCSSISINGITIEQ</sequence>
<dbReference type="Proteomes" id="UP001142592">
    <property type="component" value="Unassembled WGS sequence"/>
</dbReference>
<reference evidence="1" key="1">
    <citation type="submission" date="2022-11" db="EMBL/GenBank/DDBJ databases">
        <authorList>
            <person name="Graham C."/>
            <person name="Newman J.D."/>
        </authorList>
    </citation>
    <scope>NUCLEOTIDE SEQUENCE</scope>
    <source>
        <strain evidence="1">DSM 19486</strain>
    </source>
</reference>
<evidence type="ECO:0000313" key="2">
    <source>
        <dbReference type="Proteomes" id="UP001142592"/>
    </source>
</evidence>
<dbReference type="RefSeq" id="WP_157259018.1">
    <property type="nucleotide sequence ID" value="NZ_JAPJUH010000002.1"/>
</dbReference>
<organism evidence="1 2">
    <name type="scientific">Pedobacter agri</name>
    <dbReference type="NCBI Taxonomy" id="454586"/>
    <lineage>
        <taxon>Bacteria</taxon>
        <taxon>Pseudomonadati</taxon>
        <taxon>Bacteroidota</taxon>
        <taxon>Sphingobacteriia</taxon>
        <taxon>Sphingobacteriales</taxon>
        <taxon>Sphingobacteriaceae</taxon>
        <taxon>Pedobacter</taxon>
    </lineage>
</organism>
<dbReference type="InterPro" id="IPR041408">
    <property type="entry name" value="Hcp_Tssd"/>
</dbReference>
<dbReference type="AlphaFoldDB" id="A0A9X3DEV0"/>
<comment type="caution">
    <text evidence="1">The sequence shown here is derived from an EMBL/GenBank/DDBJ whole genome shotgun (WGS) entry which is preliminary data.</text>
</comment>
<evidence type="ECO:0000313" key="1">
    <source>
        <dbReference type="EMBL" id="MCX3264855.1"/>
    </source>
</evidence>
<accession>A0A9X3DEV0</accession>
<dbReference type="Pfam" id="PF17642">
    <property type="entry name" value="TssD"/>
    <property type="match status" value="1"/>
</dbReference>
<dbReference type="GO" id="GO:0033104">
    <property type="term" value="C:type VI protein secretion system complex"/>
    <property type="evidence" value="ECO:0007669"/>
    <property type="project" value="InterPro"/>
</dbReference>
<name>A0A9X3DEV0_9SPHI</name>
<protein>
    <submittedName>
        <fullName evidence="1">Type VI secretion system tube protein TssD</fullName>
    </submittedName>
</protein>
<dbReference type="EMBL" id="JAPJUH010000002">
    <property type="protein sequence ID" value="MCX3264855.1"/>
    <property type="molecule type" value="Genomic_DNA"/>
</dbReference>